<evidence type="ECO:0000313" key="1">
    <source>
        <dbReference type="EMBL" id="CAG8600625.1"/>
    </source>
</evidence>
<proteinExistence type="predicted"/>
<comment type="caution">
    <text evidence="1">The sequence shown here is derived from an EMBL/GenBank/DDBJ whole genome shotgun (WGS) entry which is preliminary data.</text>
</comment>
<name>A0ACA9MN35_9GLOM</name>
<reference evidence="1" key="1">
    <citation type="submission" date="2021-06" db="EMBL/GenBank/DDBJ databases">
        <authorList>
            <person name="Kallberg Y."/>
            <person name="Tangrot J."/>
            <person name="Rosling A."/>
        </authorList>
    </citation>
    <scope>NUCLEOTIDE SEQUENCE</scope>
    <source>
        <strain evidence="1">MA461A</strain>
    </source>
</reference>
<dbReference type="EMBL" id="CAJVQC010009107">
    <property type="protein sequence ID" value="CAG8600625.1"/>
    <property type="molecule type" value="Genomic_DNA"/>
</dbReference>
<keyword evidence="2" id="KW-1185">Reference proteome</keyword>
<accession>A0ACA9MN35</accession>
<feature type="non-terminal residue" evidence="1">
    <location>
        <position position="1"/>
    </location>
</feature>
<organism evidence="1 2">
    <name type="scientific">Racocetra persica</name>
    <dbReference type="NCBI Taxonomy" id="160502"/>
    <lineage>
        <taxon>Eukaryota</taxon>
        <taxon>Fungi</taxon>
        <taxon>Fungi incertae sedis</taxon>
        <taxon>Mucoromycota</taxon>
        <taxon>Glomeromycotina</taxon>
        <taxon>Glomeromycetes</taxon>
        <taxon>Diversisporales</taxon>
        <taxon>Gigasporaceae</taxon>
        <taxon>Racocetra</taxon>
    </lineage>
</organism>
<protein>
    <submittedName>
        <fullName evidence="1">14387_t:CDS:1</fullName>
    </submittedName>
</protein>
<dbReference type="Proteomes" id="UP000789920">
    <property type="component" value="Unassembled WGS sequence"/>
</dbReference>
<sequence length="127" mass="14369">YQFLSDNSDISSELYLLLKVANINSDKNSEVYILLILEYGIYTHLDFGTNDSFQEPVVSNCLPDSLSTQYQNLAKKLHLSQENIENLQNKLDNLNSSSDESEISDSDELDFLSILKIINTLTTKGEL</sequence>
<evidence type="ECO:0000313" key="2">
    <source>
        <dbReference type="Proteomes" id="UP000789920"/>
    </source>
</evidence>
<gene>
    <name evidence="1" type="ORF">RPERSI_LOCUS5904</name>
</gene>